<dbReference type="Pfam" id="PF00156">
    <property type="entry name" value="Pribosyltran"/>
    <property type="match status" value="1"/>
</dbReference>
<dbReference type="EMBL" id="SJDL01000009">
    <property type="protein sequence ID" value="TBW56851.1"/>
    <property type="molecule type" value="Genomic_DNA"/>
</dbReference>
<dbReference type="PANTHER" id="PTHR47505">
    <property type="entry name" value="DNA UTILIZATION PROTEIN YHGH"/>
    <property type="match status" value="1"/>
</dbReference>
<dbReference type="CDD" id="cd06223">
    <property type="entry name" value="PRTases_typeI"/>
    <property type="match status" value="1"/>
</dbReference>
<dbReference type="RefSeq" id="WP_131480734.1">
    <property type="nucleotide sequence ID" value="NZ_SJDL01000009.1"/>
</dbReference>
<organism evidence="4 5">
    <name type="scientific">Marinobacter halodurans</name>
    <dbReference type="NCBI Taxonomy" id="2528979"/>
    <lineage>
        <taxon>Bacteria</taxon>
        <taxon>Pseudomonadati</taxon>
        <taxon>Pseudomonadota</taxon>
        <taxon>Gammaproteobacteria</taxon>
        <taxon>Pseudomonadales</taxon>
        <taxon>Marinobacteraceae</taxon>
        <taxon>Marinobacter</taxon>
    </lineage>
</organism>
<dbReference type="Proteomes" id="UP000313645">
    <property type="component" value="Unassembled WGS sequence"/>
</dbReference>
<feature type="domain" description="Phosphoribosyltransferase" evidence="2">
    <location>
        <begin position="158"/>
        <end position="244"/>
    </location>
</feature>
<comment type="caution">
    <text evidence="4">The sequence shown here is derived from an EMBL/GenBank/DDBJ whole genome shotgun (WGS) entry which is preliminary data.</text>
</comment>
<dbReference type="InterPro" id="IPR051910">
    <property type="entry name" value="ComF/GntX_DNA_util-trans"/>
</dbReference>
<gene>
    <name evidence="4" type="ORF">EZI54_07830</name>
</gene>
<sequence length="250" mass="27476">MINCLTALSTFIQRKVNSWPRSGHPCITCLATTREPGLCPDCAADLPRNSLACRRCALPLVSPGVVVGDELCGRCLTSPPDFEATVAPWLYGFPVNQLISGFKFGGHRAYGRPLAEMLATELEAGIIDRPSCLIPVPMHRQRLQARGFNQAEDIALWLSDRLGIPVCTDIVRRRRETSAQSGLNRRQRLQNLRGAFEVDSSVPDHVAIVDDVMTTGATVQQMARALRRVGAARVQVWALARTPQVPEHAM</sequence>
<keyword evidence="5" id="KW-1185">Reference proteome</keyword>
<evidence type="ECO:0000256" key="1">
    <source>
        <dbReference type="ARBA" id="ARBA00008007"/>
    </source>
</evidence>
<evidence type="ECO:0000259" key="2">
    <source>
        <dbReference type="Pfam" id="PF00156"/>
    </source>
</evidence>
<dbReference type="PANTHER" id="PTHR47505:SF1">
    <property type="entry name" value="DNA UTILIZATION PROTEIN YHGH"/>
    <property type="match status" value="1"/>
</dbReference>
<reference evidence="4 5" key="1">
    <citation type="submission" date="2019-02" db="EMBL/GenBank/DDBJ databases">
        <title>Marinobacter halodurans sp. nov., a marine bacterium isolated from sea tidal flat.</title>
        <authorList>
            <person name="Yoo Y."/>
            <person name="Lee D.W."/>
            <person name="Kim B.S."/>
            <person name="Kim J.-J."/>
        </authorList>
    </citation>
    <scope>NUCLEOTIDE SEQUENCE [LARGE SCALE GENOMIC DNA]</scope>
    <source>
        <strain evidence="4 5">YJ-S3-2</strain>
    </source>
</reference>
<evidence type="ECO:0000259" key="3">
    <source>
        <dbReference type="Pfam" id="PF18912"/>
    </source>
</evidence>
<dbReference type="InterPro" id="IPR044005">
    <property type="entry name" value="DZR_2"/>
</dbReference>
<accession>A0ABY1ZLU2</accession>
<feature type="domain" description="Double zinc ribbon" evidence="3">
    <location>
        <begin position="26"/>
        <end position="76"/>
    </location>
</feature>
<dbReference type="InterPro" id="IPR000836">
    <property type="entry name" value="PRTase_dom"/>
</dbReference>
<proteinExistence type="inferred from homology"/>
<name>A0ABY1ZLU2_9GAMM</name>
<dbReference type="Gene3D" id="3.40.50.2020">
    <property type="match status" value="1"/>
</dbReference>
<protein>
    <submittedName>
        <fullName evidence="4">ComF family protein</fullName>
    </submittedName>
</protein>
<evidence type="ECO:0000313" key="4">
    <source>
        <dbReference type="EMBL" id="TBW56851.1"/>
    </source>
</evidence>
<dbReference type="InterPro" id="IPR029057">
    <property type="entry name" value="PRTase-like"/>
</dbReference>
<comment type="similarity">
    <text evidence="1">Belongs to the ComF/GntX family.</text>
</comment>
<evidence type="ECO:0000313" key="5">
    <source>
        <dbReference type="Proteomes" id="UP000313645"/>
    </source>
</evidence>
<dbReference type="SUPFAM" id="SSF53271">
    <property type="entry name" value="PRTase-like"/>
    <property type="match status" value="1"/>
</dbReference>
<dbReference type="Pfam" id="PF18912">
    <property type="entry name" value="DZR_2"/>
    <property type="match status" value="1"/>
</dbReference>